<dbReference type="PANTHER" id="PTHR35354:SF1">
    <property type="entry name" value="RGD1561648"/>
    <property type="match status" value="1"/>
</dbReference>
<dbReference type="OrthoDB" id="6022562at2759"/>
<name>A0A7M7LPC5_STRPU</name>
<evidence type="ECO:0000313" key="3">
    <source>
        <dbReference type="Proteomes" id="UP000007110"/>
    </source>
</evidence>
<dbReference type="InParanoid" id="A0A7M7LPC5"/>
<keyword evidence="3" id="KW-1185">Reference proteome</keyword>
<dbReference type="InterPro" id="IPR027878">
    <property type="entry name" value="DUF4551"/>
</dbReference>
<reference evidence="3" key="1">
    <citation type="submission" date="2015-02" db="EMBL/GenBank/DDBJ databases">
        <title>Genome sequencing for Strongylocentrotus purpuratus.</title>
        <authorList>
            <person name="Murali S."/>
            <person name="Liu Y."/>
            <person name="Vee V."/>
            <person name="English A."/>
            <person name="Wang M."/>
            <person name="Skinner E."/>
            <person name="Han Y."/>
            <person name="Muzny D.M."/>
            <person name="Worley K.C."/>
            <person name="Gibbs R.A."/>
        </authorList>
    </citation>
    <scope>NUCLEOTIDE SEQUENCE</scope>
</reference>
<feature type="compositionally biased region" description="Low complexity" evidence="1">
    <location>
        <begin position="161"/>
        <end position="172"/>
    </location>
</feature>
<dbReference type="AlphaFoldDB" id="A0A7M7LPC5"/>
<feature type="compositionally biased region" description="Basic and acidic residues" evidence="1">
    <location>
        <begin position="173"/>
        <end position="187"/>
    </location>
</feature>
<evidence type="ECO:0000256" key="1">
    <source>
        <dbReference type="SAM" id="MobiDB-lite"/>
    </source>
</evidence>
<dbReference type="KEGG" id="spu:100893889"/>
<evidence type="ECO:0000313" key="2">
    <source>
        <dbReference type="EnsemblMetazoa" id="XP_003726460"/>
    </source>
</evidence>
<dbReference type="GeneID" id="100893889"/>
<dbReference type="Pfam" id="PF15087">
    <property type="entry name" value="DUF4551"/>
    <property type="match status" value="2"/>
</dbReference>
<dbReference type="EnsemblMetazoa" id="XM_003726412">
    <property type="protein sequence ID" value="XP_003726460"/>
    <property type="gene ID" value="LOC100893889"/>
</dbReference>
<dbReference type="Proteomes" id="UP000007110">
    <property type="component" value="Unassembled WGS sequence"/>
</dbReference>
<dbReference type="PANTHER" id="PTHR35354">
    <property type="entry name" value="RGD1561648"/>
    <property type="match status" value="1"/>
</dbReference>
<dbReference type="CTD" id="115749"/>
<feature type="compositionally biased region" description="Low complexity" evidence="1">
    <location>
        <begin position="130"/>
        <end position="139"/>
    </location>
</feature>
<feature type="compositionally biased region" description="Polar residues" evidence="1">
    <location>
        <begin position="149"/>
        <end position="160"/>
    </location>
</feature>
<reference evidence="2" key="2">
    <citation type="submission" date="2021-01" db="UniProtKB">
        <authorList>
            <consortium name="EnsemblMetazoa"/>
        </authorList>
    </citation>
    <scope>IDENTIFICATION</scope>
</reference>
<protein>
    <submittedName>
        <fullName evidence="2">Uncharacterized protein</fullName>
    </submittedName>
</protein>
<organism evidence="2 3">
    <name type="scientific">Strongylocentrotus purpuratus</name>
    <name type="common">Purple sea urchin</name>
    <dbReference type="NCBI Taxonomy" id="7668"/>
    <lineage>
        <taxon>Eukaryota</taxon>
        <taxon>Metazoa</taxon>
        <taxon>Echinodermata</taxon>
        <taxon>Eleutherozoa</taxon>
        <taxon>Echinozoa</taxon>
        <taxon>Echinoidea</taxon>
        <taxon>Euechinoidea</taxon>
        <taxon>Echinacea</taxon>
        <taxon>Camarodonta</taxon>
        <taxon>Echinidea</taxon>
        <taxon>Strongylocentrotidae</taxon>
        <taxon>Strongylocentrotus</taxon>
    </lineage>
</organism>
<feature type="compositionally biased region" description="Polar residues" evidence="1">
    <location>
        <begin position="264"/>
        <end position="273"/>
    </location>
</feature>
<proteinExistence type="predicted"/>
<dbReference type="OMA" id="QHICVKY"/>
<feature type="region of interest" description="Disordered" evidence="1">
    <location>
        <begin position="115"/>
        <end position="207"/>
    </location>
</feature>
<sequence>MARNVKEITTKRNSKLESFLKINLPESAYERIIAYEPCIVDHRKEKKAFKYVVLSAERIYLTENPPKTIREEDGVQLGELISVELVNEFPEFLNGEERDNCQHIFIKYHAKKSSKHRKKGGGDKHGNGLDEGSSSGGSSPLPELILTEPNGSTLDPSQHPSRSSSMRSLKLNRSLDESDLKSLRDMSIDSDSDSEDRLSWSMPSGDLENMSIHSLESLSLGSGEMLTGDKGKGKITGVETCRPLPHRPPINRGQRQRSIDKPESFSSQIASSLENREANAPTSPPGSSTSSKSQLRNLPSPEPSDTDKSKSKPFQFPSSEKEGTKKGLYSHIPLLRHKSLDEGVSSSYSKIDNKENRSAEDFLKEHGKQNEEEMHLYIISLSSPMLMHLRSSWNNHIIKTTLLTDQEITERLKPGTGSSKGPSRAQLERKFAQLKQEILNSGFSMEKLFSLVQELLTAAEKYFVLKKLFWKQPDLFNFFLAQLQRYLPKSTVNVHTEKGKQHRADELELVILLNETLGLMFHETEVLPGRLDFIKANSGKAALDLLVVLTCLPEIPQRWRPPRTKAQSLGLVTDTDSWKTYADSEVAKLVQELTNASTVVLFELILIAHQSNWGNGEGKFFNICWLVRVLETMQSTLLDFVTRVLAQAMKLLMPSRHEMLTPSDAVLLFQQFFVIQTLLEYSPQVSVYVRNNYNEEFRYYVQSPHIVKKLPKLYPITPQTLRIIDEVLSHVLQKPASLLTKKPKKK</sequence>
<dbReference type="RefSeq" id="XP_003726460.2">
    <property type="nucleotide sequence ID" value="XM_003726412.3"/>
</dbReference>
<feature type="region of interest" description="Disordered" evidence="1">
    <location>
        <begin position="223"/>
        <end position="330"/>
    </location>
</feature>
<accession>A0A7M7LPC5</accession>